<accession>A0ABR0YUC9</accession>
<keyword evidence="8" id="KW-0325">Glycoprotein</keyword>
<sequence length="588" mass="66274">MRTLRPMTVADLHLLQDQDSQVGQGVLGSPRTSDPCGLAGRLWACLFPNSKASLYLNRYPSNMLFMSCVLLLFMSCVTGFPSATERLTTEKPDLTCLNNYLQTVSCTLTVSKWRNSEEENAIIIVEFKHLYFDDELPVQCTLVKEAEGFGRVSYSCSLDFEESIISDDKYQISLRRQFNGTIENTVADTDYKPSENIKPLRPVNLSFNLSSDQYNFTWDTGYPDDHYLDDYLQFELSYRKKEDPMHSKENVLSRANSMRFIDLKASFLEADTVYVAKVRSAPNNISYTGHWSEWSQLVEWKTGVLTEKKSDIIVIIGSIVIPLLLAAVILVSLYFNLPTRFKCVLFTKIPTPEPFFQPLYNNHKGNFRNWLSNHRDPLRKEGLKIDSLAQTKQTKTEDSFFLRTQEEVLNHITYVKPIHREWSCPAKHGNGDDCKGTQEVASDIVSSTLAALPKSLQSYDEMFSSLSLDLAGVTDSDSGCDDMTRSPDSSWQHATFSFDLPPEPESLCYSDDYCTLSDTNNGLIPTTMIRQMVKSPQSLTDSCPLAAESGDDSSDPQHSQNEYDSCSECLTDSSFSPRSSSLKGSSPL</sequence>
<feature type="compositionally biased region" description="Polar residues" evidence="9">
    <location>
        <begin position="556"/>
        <end position="572"/>
    </location>
</feature>
<keyword evidence="12" id="KW-1185">Reference proteome</keyword>
<evidence type="ECO:0000256" key="9">
    <source>
        <dbReference type="SAM" id="MobiDB-lite"/>
    </source>
</evidence>
<evidence type="ECO:0000313" key="12">
    <source>
        <dbReference type="Proteomes" id="UP001369086"/>
    </source>
</evidence>
<protein>
    <submittedName>
        <fullName evidence="11">Interleukin-21 receptor-like isoform X1</fullName>
    </submittedName>
</protein>
<evidence type="ECO:0000256" key="3">
    <source>
        <dbReference type="ARBA" id="ARBA00022729"/>
    </source>
</evidence>
<evidence type="ECO:0000313" key="11">
    <source>
        <dbReference type="EMBL" id="KAK6476208.1"/>
    </source>
</evidence>
<evidence type="ECO:0000256" key="10">
    <source>
        <dbReference type="SAM" id="Phobius"/>
    </source>
</evidence>
<evidence type="ECO:0000256" key="2">
    <source>
        <dbReference type="ARBA" id="ARBA00022692"/>
    </source>
</evidence>
<evidence type="ECO:0000256" key="1">
    <source>
        <dbReference type="ARBA" id="ARBA00004479"/>
    </source>
</evidence>
<name>A0ABR0YUC9_HUSHU</name>
<evidence type="ECO:0000256" key="4">
    <source>
        <dbReference type="ARBA" id="ARBA00022989"/>
    </source>
</evidence>
<keyword evidence="5 10" id="KW-0472">Membrane</keyword>
<proteinExistence type="predicted"/>
<feature type="compositionally biased region" description="Low complexity" evidence="9">
    <location>
        <begin position="573"/>
        <end position="588"/>
    </location>
</feature>
<dbReference type="Gene3D" id="2.60.40.10">
    <property type="entry name" value="Immunoglobulins"/>
    <property type="match status" value="2"/>
</dbReference>
<dbReference type="InterPro" id="IPR013783">
    <property type="entry name" value="Ig-like_fold"/>
</dbReference>
<dbReference type="PANTHER" id="PTHR23037">
    <property type="entry name" value="CYTOKINE RECEPTOR"/>
    <property type="match status" value="1"/>
</dbReference>
<keyword evidence="2 10" id="KW-0812">Transmembrane</keyword>
<gene>
    <name evidence="11" type="ORF">HHUSO_G24258</name>
</gene>
<evidence type="ECO:0000256" key="7">
    <source>
        <dbReference type="ARBA" id="ARBA00023170"/>
    </source>
</evidence>
<evidence type="ECO:0000256" key="8">
    <source>
        <dbReference type="ARBA" id="ARBA00023180"/>
    </source>
</evidence>
<keyword evidence="4 10" id="KW-1133">Transmembrane helix</keyword>
<reference evidence="11 12" key="1">
    <citation type="submission" date="2021-05" db="EMBL/GenBank/DDBJ databases">
        <authorList>
            <person name="Zahm M."/>
            <person name="Klopp C."/>
            <person name="Cabau C."/>
            <person name="Kuhl H."/>
            <person name="Suciu R."/>
            <person name="Ciorpac M."/>
            <person name="Holostenco D."/>
            <person name="Gessner J."/>
            <person name="Wuertz S."/>
            <person name="Hohne C."/>
            <person name="Stock M."/>
            <person name="Gislard M."/>
            <person name="Lluch J."/>
            <person name="Milhes M."/>
            <person name="Lampietro C."/>
            <person name="Lopez Roques C."/>
            <person name="Donnadieu C."/>
            <person name="Du K."/>
            <person name="Schartl M."/>
            <person name="Guiguen Y."/>
        </authorList>
    </citation>
    <scope>NUCLEOTIDE SEQUENCE [LARGE SCALE GENOMIC DNA]</scope>
    <source>
        <strain evidence="11">Hh-F2</strain>
        <tissue evidence="11">Blood</tissue>
    </source>
</reference>
<dbReference type="InterPro" id="IPR036116">
    <property type="entry name" value="FN3_sf"/>
</dbReference>
<evidence type="ECO:0000256" key="5">
    <source>
        <dbReference type="ARBA" id="ARBA00023136"/>
    </source>
</evidence>
<dbReference type="EMBL" id="JAHFZB010000023">
    <property type="protein sequence ID" value="KAK6476208.1"/>
    <property type="molecule type" value="Genomic_DNA"/>
</dbReference>
<keyword evidence="6" id="KW-1015">Disulfide bond</keyword>
<dbReference type="PANTHER" id="PTHR23037:SF35">
    <property type="entry name" value="FIBRONECTIN TYPE-III DOMAIN-CONTAINING PROTEIN"/>
    <property type="match status" value="1"/>
</dbReference>
<feature type="region of interest" description="Disordered" evidence="9">
    <location>
        <begin position="539"/>
        <end position="588"/>
    </location>
</feature>
<comment type="subcellular location">
    <subcellularLocation>
        <location evidence="1">Membrane</location>
        <topology evidence="1">Single-pass type I membrane protein</topology>
    </subcellularLocation>
</comment>
<keyword evidence="7" id="KW-0675">Receptor</keyword>
<organism evidence="11 12">
    <name type="scientific">Huso huso</name>
    <name type="common">Beluga</name>
    <name type="synonym">Acipenser huso</name>
    <dbReference type="NCBI Taxonomy" id="61971"/>
    <lineage>
        <taxon>Eukaryota</taxon>
        <taxon>Metazoa</taxon>
        <taxon>Chordata</taxon>
        <taxon>Craniata</taxon>
        <taxon>Vertebrata</taxon>
        <taxon>Euteleostomi</taxon>
        <taxon>Actinopterygii</taxon>
        <taxon>Chondrostei</taxon>
        <taxon>Acipenseriformes</taxon>
        <taxon>Acipenseridae</taxon>
        <taxon>Huso</taxon>
    </lineage>
</organism>
<keyword evidence="3" id="KW-0732">Signal</keyword>
<comment type="caution">
    <text evidence="11">The sequence shown here is derived from an EMBL/GenBank/DDBJ whole genome shotgun (WGS) entry which is preliminary data.</text>
</comment>
<dbReference type="CDD" id="cd00063">
    <property type="entry name" value="FN3"/>
    <property type="match status" value="1"/>
</dbReference>
<feature type="transmembrane region" description="Helical" evidence="10">
    <location>
        <begin position="312"/>
        <end position="335"/>
    </location>
</feature>
<dbReference type="SUPFAM" id="SSF49265">
    <property type="entry name" value="Fibronectin type III"/>
    <property type="match status" value="1"/>
</dbReference>
<evidence type="ECO:0000256" key="6">
    <source>
        <dbReference type="ARBA" id="ARBA00023157"/>
    </source>
</evidence>
<dbReference type="InterPro" id="IPR003961">
    <property type="entry name" value="FN3_dom"/>
</dbReference>
<dbReference type="InterPro" id="IPR003531">
    <property type="entry name" value="Hempt_rcpt_S_F1_CS"/>
</dbReference>
<dbReference type="Proteomes" id="UP001369086">
    <property type="component" value="Unassembled WGS sequence"/>
</dbReference>
<dbReference type="PROSITE" id="PS01355">
    <property type="entry name" value="HEMATOPO_REC_S_F1"/>
    <property type="match status" value="1"/>
</dbReference>